<dbReference type="Pfam" id="PF07632">
    <property type="entry name" value="Sde182_NH-like"/>
    <property type="match status" value="1"/>
</dbReference>
<dbReference type="AlphaFoldDB" id="A0A0J8GMN0"/>
<reference evidence="2 3" key="1">
    <citation type="submission" date="2015-04" db="EMBL/GenBank/DDBJ databases">
        <title>Draft Genome Sequence of the Novel Agar-Digesting Marine Bacterium Q1.</title>
        <authorList>
            <person name="Li Y."/>
            <person name="Li D."/>
            <person name="Chen G."/>
            <person name="Du Z."/>
        </authorList>
    </citation>
    <scope>NUCLEOTIDE SEQUENCE [LARGE SCALE GENOMIC DNA]</scope>
    <source>
        <strain evidence="2 3">Q1</strain>
    </source>
</reference>
<feature type="non-terminal residue" evidence="2">
    <location>
        <position position="419"/>
    </location>
</feature>
<keyword evidence="3" id="KW-1185">Reference proteome</keyword>
<dbReference type="InterPro" id="IPR011483">
    <property type="entry name" value="Sde182_NH-like"/>
</dbReference>
<protein>
    <recommendedName>
        <fullName evidence="1">Cellulose-binding Sde182 nucleoside hydrolase-like domain-containing protein</fullName>
    </recommendedName>
</protein>
<dbReference type="Proteomes" id="UP000037600">
    <property type="component" value="Unassembled WGS sequence"/>
</dbReference>
<proteinExistence type="predicted"/>
<sequence>MLNKIIILGTLLLSSFNLLAVEKPNLWIYSDLSDPRDLREHGHPQNDPDDISALGALLLTADRFNIQGFVYSSTNRKNLTDATPFIAESFIQAYKLSVPVWRSKGLDYQIEIPFIRSDITKTVEPSKYQPSRNYADISQFNSIIQLVELLNKKPIYVLNWGPLSESAILLKHLLDTNNQVALNNLTIISHWTKSATAQGTIEKPFHVANCRDDFKACMFLHEEALANPIVKFIEIGPAGQSGIVNGSVKFNNYPIFENSPLGQIFYHAKFFHRKPDQSDAATFWLLTELGANLDDYQDDGSLTFENEKTVVKKFYQDGKAIIEELAVKSEAAKQAKSFSKRQISDWFSYLYIKKDKIELHLPYDGQFKLMTQQGRPLIAADLNYGDHYFEFKHYPYSDFIAELKVEGITKRLSIGPVDI</sequence>
<gene>
    <name evidence="2" type="ORF">XM47_16715</name>
</gene>
<evidence type="ECO:0000259" key="1">
    <source>
        <dbReference type="Pfam" id="PF07632"/>
    </source>
</evidence>
<dbReference type="InterPro" id="IPR036452">
    <property type="entry name" value="Ribo_hydro-like"/>
</dbReference>
<dbReference type="RefSeq" id="WP_048695087.1">
    <property type="nucleotide sequence ID" value="NZ_KQ130505.1"/>
</dbReference>
<name>A0A0J8GMN0_9ALTE</name>
<accession>A0A0J8GMN0</accession>
<feature type="domain" description="Cellulose-binding Sde182 nucleoside hydrolase-like" evidence="1">
    <location>
        <begin position="45"/>
        <end position="183"/>
    </location>
</feature>
<evidence type="ECO:0000313" key="3">
    <source>
        <dbReference type="Proteomes" id="UP000037600"/>
    </source>
</evidence>
<organism evidence="2 3">
    <name type="scientific">Catenovulum maritimum</name>
    <dbReference type="NCBI Taxonomy" id="1513271"/>
    <lineage>
        <taxon>Bacteria</taxon>
        <taxon>Pseudomonadati</taxon>
        <taxon>Pseudomonadota</taxon>
        <taxon>Gammaproteobacteria</taxon>
        <taxon>Alteromonadales</taxon>
        <taxon>Alteromonadaceae</taxon>
        <taxon>Catenovulum</taxon>
    </lineage>
</organism>
<evidence type="ECO:0000313" key="2">
    <source>
        <dbReference type="EMBL" id="KMT64032.1"/>
    </source>
</evidence>
<dbReference type="Gene3D" id="3.90.245.10">
    <property type="entry name" value="Ribonucleoside hydrolase-like"/>
    <property type="match status" value="1"/>
</dbReference>
<dbReference type="GO" id="GO:0016799">
    <property type="term" value="F:hydrolase activity, hydrolyzing N-glycosyl compounds"/>
    <property type="evidence" value="ECO:0007669"/>
    <property type="project" value="InterPro"/>
</dbReference>
<comment type="caution">
    <text evidence="2">The sequence shown here is derived from an EMBL/GenBank/DDBJ whole genome shotgun (WGS) entry which is preliminary data.</text>
</comment>
<dbReference type="EMBL" id="LAZL01000034">
    <property type="protein sequence ID" value="KMT64032.1"/>
    <property type="molecule type" value="Genomic_DNA"/>
</dbReference>